<organism evidence="9 10">
    <name type="scientific">Denitratisoma oestradiolicum</name>
    <dbReference type="NCBI Taxonomy" id="311182"/>
    <lineage>
        <taxon>Bacteria</taxon>
        <taxon>Pseudomonadati</taxon>
        <taxon>Pseudomonadota</taxon>
        <taxon>Betaproteobacteria</taxon>
        <taxon>Nitrosomonadales</taxon>
        <taxon>Sterolibacteriaceae</taxon>
        <taxon>Denitratisoma</taxon>
    </lineage>
</organism>
<dbReference type="Gene3D" id="3.30.70.20">
    <property type="match status" value="1"/>
</dbReference>
<dbReference type="SUPFAM" id="SSF54862">
    <property type="entry name" value="4Fe-4S ferredoxins"/>
    <property type="match status" value="1"/>
</dbReference>
<accession>A0A6S6YSP2</accession>
<dbReference type="InterPro" id="IPR011886">
    <property type="entry name" value="NapH_MauN"/>
</dbReference>
<evidence type="ECO:0000256" key="2">
    <source>
        <dbReference type="ARBA" id="ARBA00022485"/>
    </source>
</evidence>
<dbReference type="PROSITE" id="PS51379">
    <property type="entry name" value="4FE4S_FER_2"/>
    <property type="match status" value="1"/>
</dbReference>
<dbReference type="OrthoDB" id="9784262at2"/>
<dbReference type="PANTHER" id="PTHR30176">
    <property type="entry name" value="FERREDOXIN-TYPE PROTEIN NAPH"/>
    <property type="match status" value="1"/>
</dbReference>
<evidence type="ECO:0000256" key="1">
    <source>
        <dbReference type="ARBA" id="ARBA00022448"/>
    </source>
</evidence>
<dbReference type="PANTHER" id="PTHR30176:SF3">
    <property type="entry name" value="FERREDOXIN-TYPE PROTEIN NAPH"/>
    <property type="match status" value="1"/>
</dbReference>
<name>A0A6S6YSP2_9PROT</name>
<evidence type="ECO:0000313" key="10">
    <source>
        <dbReference type="Proteomes" id="UP000515733"/>
    </source>
</evidence>
<dbReference type="RefSeq" id="WP_145769363.1">
    <property type="nucleotide sequence ID" value="NZ_LR778301.1"/>
</dbReference>
<evidence type="ECO:0000256" key="5">
    <source>
        <dbReference type="ARBA" id="ARBA00022982"/>
    </source>
</evidence>
<protein>
    <submittedName>
        <fullName evidence="9">Ferredoxin-type protein essential for electron transfer from ubiquinol to periplasmic nitrate reductase (NapAB)</fullName>
    </submittedName>
</protein>
<sequence>MDTQPSNSTTTRPLWRTQRWLMLRRLSQATVLTLFLAGPWLGLWLVKGNLNFSLTLGILPLADPFILLQSLLSRHGPERQALIGAALVLIFYLLAGGRVYCSWVCPMNPVTDAAHWLRRRLGIRTSAHLSRQTRYWLLGLALLLAVLSGTLAWELVNPVSMLHRGLVFGMGATWAVVVAIFLFDLFVTDRGWCGHLCPTGACYSLLGRFSLIRVQTAGRNACDDCMDCFAVCPEPLVIRAPLKGVDSPPLILSSNCTNCGRCIDVCARNVFSFGSRFHSPPKPGRPSAVPDDQHLS</sequence>
<dbReference type="InterPro" id="IPR051684">
    <property type="entry name" value="Electron_Trans/Redox"/>
</dbReference>
<dbReference type="Pfam" id="PF13237">
    <property type="entry name" value="Fer4_10"/>
    <property type="match status" value="1"/>
</dbReference>
<dbReference type="GO" id="GO:0005886">
    <property type="term" value="C:plasma membrane"/>
    <property type="evidence" value="ECO:0007669"/>
    <property type="project" value="TreeGrafter"/>
</dbReference>
<keyword evidence="4" id="KW-0677">Repeat</keyword>
<evidence type="ECO:0000256" key="7">
    <source>
        <dbReference type="ARBA" id="ARBA00023014"/>
    </source>
</evidence>
<keyword evidence="3" id="KW-0479">Metal-binding</keyword>
<keyword evidence="1" id="KW-0813">Transport</keyword>
<dbReference type="Proteomes" id="UP000515733">
    <property type="component" value="Chromosome"/>
</dbReference>
<evidence type="ECO:0000256" key="3">
    <source>
        <dbReference type="ARBA" id="ARBA00022723"/>
    </source>
</evidence>
<keyword evidence="5" id="KW-0249">Electron transport</keyword>
<dbReference type="EMBL" id="LR778301">
    <property type="protein sequence ID" value="CAB1370622.1"/>
    <property type="molecule type" value="Genomic_DNA"/>
</dbReference>
<dbReference type="NCBIfam" id="NF007013">
    <property type="entry name" value="PRK09477.1"/>
    <property type="match status" value="1"/>
</dbReference>
<keyword evidence="10" id="KW-1185">Reference proteome</keyword>
<evidence type="ECO:0000313" key="9">
    <source>
        <dbReference type="EMBL" id="CAB1370622.1"/>
    </source>
</evidence>
<dbReference type="GO" id="GO:0046872">
    <property type="term" value="F:metal ion binding"/>
    <property type="evidence" value="ECO:0007669"/>
    <property type="project" value="UniProtKB-KW"/>
</dbReference>
<evidence type="ECO:0000256" key="6">
    <source>
        <dbReference type="ARBA" id="ARBA00023004"/>
    </source>
</evidence>
<keyword evidence="7" id="KW-0411">Iron-sulfur</keyword>
<dbReference type="KEGG" id="doe:DENOEST_3468"/>
<keyword evidence="2" id="KW-0004">4Fe-4S</keyword>
<dbReference type="AlphaFoldDB" id="A0A6S6YSP2"/>
<feature type="domain" description="4Fe-4S ferredoxin-type" evidence="8">
    <location>
        <begin position="247"/>
        <end position="276"/>
    </location>
</feature>
<gene>
    <name evidence="9" type="primary">napH</name>
    <name evidence="9" type="ORF">DENOEST_3468</name>
</gene>
<evidence type="ECO:0000259" key="8">
    <source>
        <dbReference type="PROSITE" id="PS51379"/>
    </source>
</evidence>
<reference evidence="9 10" key="1">
    <citation type="submission" date="2020-03" db="EMBL/GenBank/DDBJ databases">
        <authorList>
            <consortium name="Genoscope - CEA"/>
            <person name="William W."/>
        </authorList>
    </citation>
    <scope>NUCLEOTIDE SEQUENCE [LARGE SCALE GENOMIC DNA]</scope>
    <source>
        <strain evidence="10">DSM 16959</strain>
    </source>
</reference>
<dbReference type="GO" id="GO:0051539">
    <property type="term" value="F:4 iron, 4 sulfur cluster binding"/>
    <property type="evidence" value="ECO:0007669"/>
    <property type="project" value="UniProtKB-KW"/>
</dbReference>
<dbReference type="NCBIfam" id="TIGR02163">
    <property type="entry name" value="napH"/>
    <property type="match status" value="1"/>
</dbReference>
<evidence type="ECO:0000256" key="4">
    <source>
        <dbReference type="ARBA" id="ARBA00022737"/>
    </source>
</evidence>
<dbReference type="Pfam" id="PF12801">
    <property type="entry name" value="Fer4_5"/>
    <property type="match status" value="2"/>
</dbReference>
<dbReference type="InterPro" id="IPR017896">
    <property type="entry name" value="4Fe4S_Fe-S-bd"/>
</dbReference>
<keyword evidence="6" id="KW-0408">Iron</keyword>
<proteinExistence type="predicted"/>